<dbReference type="KEGG" id="xba:C7S18_08840"/>
<dbReference type="EMBL" id="CP027860">
    <property type="protein sequence ID" value="AVP97291.1"/>
    <property type="molecule type" value="Genomic_DNA"/>
</dbReference>
<organism evidence="1 2">
    <name type="scientific">Ahniella affigens</name>
    <dbReference type="NCBI Taxonomy" id="2021234"/>
    <lineage>
        <taxon>Bacteria</taxon>
        <taxon>Pseudomonadati</taxon>
        <taxon>Pseudomonadota</taxon>
        <taxon>Gammaproteobacteria</taxon>
        <taxon>Lysobacterales</taxon>
        <taxon>Rhodanobacteraceae</taxon>
        <taxon>Ahniella</taxon>
    </lineage>
</organism>
<accession>A0A2P1PR37</accession>
<dbReference type="SUPFAM" id="SSF52151">
    <property type="entry name" value="FabD/lysophospholipase-like"/>
    <property type="match status" value="1"/>
</dbReference>
<evidence type="ECO:0000313" key="2">
    <source>
        <dbReference type="Proteomes" id="UP000241074"/>
    </source>
</evidence>
<gene>
    <name evidence="1" type="ORF">C7S18_08840</name>
</gene>
<sequence length="706" mass="77151">MSWRWASRPTPSAILFSAPSQDARPERLESSMSILSMLKKGWDFLTNLVSRMMQASPTQVRANLFTETHLRVDQFVAPGSTPGNVGICLSGGGSRALVAGMGQLRALRSIKTADGRDLISQARAVSVVSGGSWLTVPFIYLQAQTSDDQYLNGYVADPGRLVLTNTSGHSPAETLDQIPDGNAAKGPSDESFGPVLLALQVLFLKKFWKVPTPYLWQTAIGLHILKPQGLYPHNRKKEPTSLFSWDAATKQNQIVSLNPDLANATVSLVADGSNRSKRPFMICNMSMFLRMPGTTFEMLAPVQGTGFGTGIFGSVDGTDYANRSPGGGAVGSFAFSSSVAAANNPVTVSQSRQYALMDMVGTSSAFFAEALQNIFAGWRQNADKLHDDLMLAHPHLTRWIGRSFPADEQDEAMGMMTSMSAATGDRSKSMGVVRDKLMSIIDDVRDLSPEYAYWPVKNLTVQSNNPVTRFADGGNLENTGLASLFSYEDIDRALAFVNASKAIFACSLGVFDANGQEIPGTRVLLDSQVPILFGYQPWQNGKGYRLYKGDPNPVSPIYQHNQIFPSEAFADLLKGLWAATGNTSDPANMGMKDNATVSGVNVNPPLFKQTMMLQANEWFGVRKPRQVTVLWYYLNRFKRFYDALQPDVRAVLGNFDQPDSYSSFPNFSTLSTHLKAQQINLMSNLTAYSLGNSEDVAKITSLFTDP</sequence>
<name>A0A2P1PR37_9GAMM</name>
<keyword evidence="2" id="KW-1185">Reference proteome</keyword>
<proteinExistence type="predicted"/>
<reference evidence="1 2" key="2">
    <citation type="submission" date="2018-03" db="EMBL/GenBank/DDBJ databases">
        <authorList>
            <person name="Keele B.F."/>
        </authorList>
    </citation>
    <scope>NUCLEOTIDE SEQUENCE [LARGE SCALE GENOMIC DNA]</scope>
    <source>
        <strain evidence="1 2">D13</strain>
    </source>
</reference>
<reference evidence="1 2" key="1">
    <citation type="submission" date="2018-03" db="EMBL/GenBank/DDBJ databases">
        <title>Ahniella affigens gen. nov., sp. nov., a gammaproteobacterium isolated from sandy soil near a stream.</title>
        <authorList>
            <person name="Ko Y."/>
            <person name="Kim J.-H."/>
        </authorList>
    </citation>
    <scope>NUCLEOTIDE SEQUENCE [LARGE SCALE GENOMIC DNA]</scope>
    <source>
        <strain evidence="1 2">D13</strain>
    </source>
</reference>
<dbReference type="Gene3D" id="3.40.1090.10">
    <property type="entry name" value="Cytosolic phospholipase A2 catalytic domain"/>
    <property type="match status" value="1"/>
</dbReference>
<evidence type="ECO:0000313" key="1">
    <source>
        <dbReference type="EMBL" id="AVP97291.1"/>
    </source>
</evidence>
<dbReference type="InterPro" id="IPR016035">
    <property type="entry name" value="Acyl_Trfase/lysoPLipase"/>
</dbReference>
<protein>
    <submittedName>
        <fullName evidence="1">Uncharacterized protein</fullName>
    </submittedName>
</protein>
<dbReference type="AlphaFoldDB" id="A0A2P1PR37"/>
<dbReference type="Proteomes" id="UP000241074">
    <property type="component" value="Chromosome"/>
</dbReference>